<name>A0ACC0BHZ3_CATRO</name>
<evidence type="ECO:0000313" key="1">
    <source>
        <dbReference type="EMBL" id="KAI5672286.1"/>
    </source>
</evidence>
<dbReference type="Proteomes" id="UP001060085">
    <property type="component" value="Linkage Group LG03"/>
</dbReference>
<sequence>MKQQINNLNISEELKDSLEKLFLESDESEEINSASEIDHIDDSSSGTEEEMCPCKQGFSESDKEENDYYKLISQFQDSDINVLTNNHILEFLKSIKDPELRSRIIENLDDIPSTSTSSPKKEVEFIPNNNPYSMTEVYKLMKQRYEDSHKSPTTLKDLYGEINHLKNEIKMLKQLNQNLDNRVSNLEIKKDYALVTPNLFDNLNKIGDENFLTTLDMITSFKFYVKITLLISKDEIKEFTALIDTGADIILFPSLYTFSFINKKKFEVSFLHPW</sequence>
<reference evidence="2" key="1">
    <citation type="journal article" date="2023" name="Nat. Plants">
        <title>Single-cell RNA sequencing provides a high-resolution roadmap for understanding the multicellular compartmentation of specialized metabolism.</title>
        <authorList>
            <person name="Sun S."/>
            <person name="Shen X."/>
            <person name="Li Y."/>
            <person name="Li Y."/>
            <person name="Wang S."/>
            <person name="Li R."/>
            <person name="Zhang H."/>
            <person name="Shen G."/>
            <person name="Guo B."/>
            <person name="Wei J."/>
            <person name="Xu J."/>
            <person name="St-Pierre B."/>
            <person name="Chen S."/>
            <person name="Sun C."/>
        </authorList>
    </citation>
    <scope>NUCLEOTIDE SEQUENCE [LARGE SCALE GENOMIC DNA]</scope>
</reference>
<dbReference type="EMBL" id="CM044703">
    <property type="protein sequence ID" value="KAI5672286.1"/>
    <property type="molecule type" value="Genomic_DNA"/>
</dbReference>
<keyword evidence="2" id="KW-1185">Reference proteome</keyword>
<gene>
    <name evidence="1" type="ORF">M9H77_12650</name>
</gene>
<protein>
    <submittedName>
        <fullName evidence="1">Uncharacterized protein</fullName>
    </submittedName>
</protein>
<accession>A0ACC0BHZ3</accession>
<organism evidence="1 2">
    <name type="scientific">Catharanthus roseus</name>
    <name type="common">Madagascar periwinkle</name>
    <name type="synonym">Vinca rosea</name>
    <dbReference type="NCBI Taxonomy" id="4058"/>
    <lineage>
        <taxon>Eukaryota</taxon>
        <taxon>Viridiplantae</taxon>
        <taxon>Streptophyta</taxon>
        <taxon>Embryophyta</taxon>
        <taxon>Tracheophyta</taxon>
        <taxon>Spermatophyta</taxon>
        <taxon>Magnoliopsida</taxon>
        <taxon>eudicotyledons</taxon>
        <taxon>Gunneridae</taxon>
        <taxon>Pentapetalae</taxon>
        <taxon>asterids</taxon>
        <taxon>lamiids</taxon>
        <taxon>Gentianales</taxon>
        <taxon>Apocynaceae</taxon>
        <taxon>Rauvolfioideae</taxon>
        <taxon>Vinceae</taxon>
        <taxon>Catharanthinae</taxon>
        <taxon>Catharanthus</taxon>
    </lineage>
</organism>
<proteinExistence type="predicted"/>
<evidence type="ECO:0000313" key="2">
    <source>
        <dbReference type="Proteomes" id="UP001060085"/>
    </source>
</evidence>
<comment type="caution">
    <text evidence="1">The sequence shown here is derived from an EMBL/GenBank/DDBJ whole genome shotgun (WGS) entry which is preliminary data.</text>
</comment>